<evidence type="ECO:0000313" key="2">
    <source>
        <dbReference type="EMBL" id="PPE03948.1"/>
    </source>
</evidence>
<evidence type="ECO:0000313" key="3">
    <source>
        <dbReference type="EMBL" id="PPE05304.1"/>
    </source>
</evidence>
<accession>A0A2S5RFK8</accession>
<dbReference type="GO" id="GO:0004803">
    <property type="term" value="F:transposase activity"/>
    <property type="evidence" value="ECO:0007669"/>
    <property type="project" value="InterPro"/>
</dbReference>
<dbReference type="EMBL" id="PHNE01000003">
    <property type="protein sequence ID" value="PPE05304.1"/>
    <property type="molecule type" value="Genomic_DNA"/>
</dbReference>
<dbReference type="Proteomes" id="UP000237865">
    <property type="component" value="Unassembled WGS sequence"/>
</dbReference>
<dbReference type="InterPro" id="IPR036388">
    <property type="entry name" value="WH-like_DNA-bd_sf"/>
</dbReference>
<dbReference type="EMBL" id="PHNE01000007">
    <property type="protein sequence ID" value="PPE03948.1"/>
    <property type="molecule type" value="Genomic_DNA"/>
</dbReference>
<gene>
    <name evidence="4" type="ORF">ELUCI_v1c03840</name>
    <name evidence="3" type="ORF">ELUCI_v1c06400</name>
    <name evidence="2" type="ORF">ELUCI_v1c09540</name>
</gene>
<dbReference type="AlphaFoldDB" id="A0A2S5RFK8"/>
<evidence type="ECO:0000256" key="1">
    <source>
        <dbReference type="SAM" id="Coils"/>
    </source>
</evidence>
<feature type="coiled-coil region" evidence="1">
    <location>
        <begin position="57"/>
        <end position="94"/>
    </location>
</feature>
<dbReference type="GO" id="GO:0003677">
    <property type="term" value="F:DNA binding"/>
    <property type="evidence" value="ECO:0007669"/>
    <property type="project" value="InterPro"/>
</dbReference>
<protein>
    <recommendedName>
        <fullName evidence="6">Transposase</fullName>
    </recommendedName>
</protein>
<evidence type="ECO:0008006" key="6">
    <source>
        <dbReference type="Google" id="ProtNLM"/>
    </source>
</evidence>
<evidence type="ECO:0000313" key="5">
    <source>
        <dbReference type="Proteomes" id="UP000237865"/>
    </source>
</evidence>
<dbReference type="InterPro" id="IPR009057">
    <property type="entry name" value="Homeodomain-like_sf"/>
</dbReference>
<organism evidence="4 5">
    <name type="scientific">Williamsoniiplasma lucivorax</name>
    <dbReference type="NCBI Taxonomy" id="209274"/>
    <lineage>
        <taxon>Bacteria</taxon>
        <taxon>Bacillati</taxon>
        <taxon>Mycoplasmatota</taxon>
        <taxon>Mollicutes</taxon>
        <taxon>Entomoplasmatales</taxon>
        <taxon>Williamsoniiplasma</taxon>
    </lineage>
</organism>
<dbReference type="Pfam" id="PF01527">
    <property type="entry name" value="HTH_Tnp_1"/>
    <property type="match status" value="1"/>
</dbReference>
<evidence type="ECO:0000313" key="4">
    <source>
        <dbReference type="EMBL" id="PPE06093.1"/>
    </source>
</evidence>
<reference evidence="4 5" key="1">
    <citation type="submission" date="2017-11" db="EMBL/GenBank/DDBJ databases">
        <title>Genome sequence of Entomoplasma lucivorax PIPN-2 (ATCC 49196).</title>
        <authorList>
            <person name="Lo W.-S."/>
            <person name="Gasparich G.E."/>
            <person name="Kuo C.-H."/>
        </authorList>
    </citation>
    <scope>NUCLEOTIDE SEQUENCE [LARGE SCALE GENOMIC DNA]</scope>
    <source>
        <strain evidence="4 5">PIPN-2</strain>
    </source>
</reference>
<comment type="caution">
    <text evidence="4">The sequence shown here is derived from an EMBL/GenBank/DDBJ whole genome shotgun (WGS) entry which is preliminary data.</text>
</comment>
<dbReference type="GO" id="GO:0006313">
    <property type="term" value="P:DNA transposition"/>
    <property type="evidence" value="ECO:0007669"/>
    <property type="project" value="InterPro"/>
</dbReference>
<dbReference type="STRING" id="1399797.GCA_000518285_00871"/>
<dbReference type="Gene3D" id="1.10.10.10">
    <property type="entry name" value="Winged helix-like DNA-binding domain superfamily/Winged helix DNA-binding domain"/>
    <property type="match status" value="1"/>
</dbReference>
<name>A0A2S5RFK8_9MOLU</name>
<sequence>MNRQYSPIEKENMILEFKNSKLEMRHFVVPYNVTYQAFSKWVQQYDKFGSEGLSGTKKVEDQKIKELEKEIKKLKRANLELETRQELFRLLKREIDKKK</sequence>
<dbReference type="EMBL" id="PHNE01000001">
    <property type="protein sequence ID" value="PPE06093.1"/>
    <property type="molecule type" value="Genomic_DNA"/>
</dbReference>
<dbReference type="InterPro" id="IPR002514">
    <property type="entry name" value="Transposase_8"/>
</dbReference>
<proteinExistence type="predicted"/>
<dbReference type="SUPFAM" id="SSF46689">
    <property type="entry name" value="Homeodomain-like"/>
    <property type="match status" value="1"/>
</dbReference>
<keyword evidence="5" id="KW-1185">Reference proteome</keyword>
<keyword evidence="1" id="KW-0175">Coiled coil</keyword>
<dbReference type="RefSeq" id="WP_028126638.1">
    <property type="nucleotide sequence ID" value="NZ_PHNE01000001.1"/>
</dbReference>